<dbReference type="EMBL" id="VXBD01004022">
    <property type="protein sequence ID" value="NXN09790.1"/>
    <property type="molecule type" value="Genomic_DNA"/>
</dbReference>
<reference evidence="3 4" key="1">
    <citation type="submission" date="2019-09" db="EMBL/GenBank/DDBJ databases">
        <title>Bird 10,000 Genomes (B10K) Project - Family phase.</title>
        <authorList>
            <person name="Zhang G."/>
        </authorList>
    </citation>
    <scope>NUCLEOTIDE SEQUENCE [LARGE SCALE GENOMIC DNA]</scope>
    <source>
        <strain evidence="3">B10K-DU-001-78</strain>
        <tissue evidence="3">Muscle</tissue>
    </source>
</reference>
<feature type="non-terminal residue" evidence="3">
    <location>
        <position position="135"/>
    </location>
</feature>
<keyword evidence="4" id="KW-1185">Reference proteome</keyword>
<dbReference type="AlphaFoldDB" id="A0A7L1G7T1"/>
<feature type="non-terminal residue" evidence="3">
    <location>
        <position position="1"/>
    </location>
</feature>
<name>A0A7L1G7T1_9PICI</name>
<dbReference type="PANTHER" id="PTHR11638">
    <property type="entry name" value="ATP-DEPENDENT CLP PROTEASE"/>
    <property type="match status" value="1"/>
</dbReference>
<dbReference type="GO" id="GO:0034605">
    <property type="term" value="P:cellular response to heat"/>
    <property type="evidence" value="ECO:0007669"/>
    <property type="project" value="TreeGrafter"/>
</dbReference>
<gene>
    <name evidence="3" type="primary">Clpb_0</name>
    <name evidence="3" type="ORF">INDMAC_R05719</name>
</gene>
<dbReference type="GO" id="GO:0005739">
    <property type="term" value="C:mitochondrion"/>
    <property type="evidence" value="ECO:0007669"/>
    <property type="project" value="TreeGrafter"/>
</dbReference>
<organism evidence="3 4">
    <name type="scientific">Indicator maculatus</name>
    <name type="common">spotted honeyguide</name>
    <dbReference type="NCBI Taxonomy" id="545262"/>
    <lineage>
        <taxon>Eukaryota</taxon>
        <taxon>Metazoa</taxon>
        <taxon>Chordata</taxon>
        <taxon>Craniata</taxon>
        <taxon>Vertebrata</taxon>
        <taxon>Euteleostomi</taxon>
        <taxon>Archelosauria</taxon>
        <taxon>Archosauria</taxon>
        <taxon>Dinosauria</taxon>
        <taxon>Saurischia</taxon>
        <taxon>Theropoda</taxon>
        <taxon>Coelurosauria</taxon>
        <taxon>Aves</taxon>
        <taxon>Neognathae</taxon>
        <taxon>Neoaves</taxon>
        <taxon>Telluraves</taxon>
        <taxon>Coraciimorphae</taxon>
        <taxon>Piciformes</taxon>
        <taxon>Indicatoridae</taxon>
        <taxon>Indicator</taxon>
    </lineage>
</organism>
<comment type="caution">
    <text evidence="3">The sequence shown here is derived from an EMBL/GenBank/DDBJ whole genome shotgun (WGS) entry which is preliminary data.</text>
</comment>
<evidence type="ECO:0000313" key="3">
    <source>
        <dbReference type="EMBL" id="NXN09790.1"/>
    </source>
</evidence>
<dbReference type="GO" id="GO:0016887">
    <property type="term" value="F:ATP hydrolysis activity"/>
    <property type="evidence" value="ECO:0007669"/>
    <property type="project" value="TreeGrafter"/>
</dbReference>
<accession>A0A7L1G7T1</accession>
<keyword evidence="2" id="KW-0067">ATP-binding</keyword>
<dbReference type="OrthoDB" id="47330at2759"/>
<evidence type="ECO:0000256" key="1">
    <source>
        <dbReference type="ARBA" id="ARBA00022741"/>
    </source>
</evidence>
<keyword evidence="1" id="KW-0547">Nucleotide-binding</keyword>
<sequence length="135" mass="15537">QAHFRRDEFLGRINEVVYFLPFCHAELLQLVHKELSFWAKKLVMVVLGAALLQVERRVVNQLAAAYEQELLPRGCTLRITVEDSDKQLLKTQERAPGEDNPKMPTLRLEIVGKDSKGHKLDIQTPLNPENLSYFL</sequence>
<dbReference type="PANTHER" id="PTHR11638:SF93">
    <property type="entry name" value="MITOCHONDRIAL DISAGGREGASE"/>
    <property type="match status" value="1"/>
</dbReference>
<dbReference type="InterPro" id="IPR050130">
    <property type="entry name" value="ClpA_ClpB"/>
</dbReference>
<dbReference type="Proteomes" id="UP000557230">
    <property type="component" value="Unassembled WGS sequence"/>
</dbReference>
<dbReference type="GO" id="GO:0005524">
    <property type="term" value="F:ATP binding"/>
    <property type="evidence" value="ECO:0007669"/>
    <property type="project" value="UniProtKB-KW"/>
</dbReference>
<evidence type="ECO:0000256" key="2">
    <source>
        <dbReference type="ARBA" id="ARBA00022840"/>
    </source>
</evidence>
<protein>
    <submittedName>
        <fullName evidence="3">CLPB protein</fullName>
    </submittedName>
</protein>
<proteinExistence type="predicted"/>
<evidence type="ECO:0000313" key="4">
    <source>
        <dbReference type="Proteomes" id="UP000557230"/>
    </source>
</evidence>